<evidence type="ECO:0000259" key="1">
    <source>
        <dbReference type="Pfam" id="PF08511"/>
    </source>
</evidence>
<feature type="domain" description="COQ9 C-terminal" evidence="1">
    <location>
        <begin position="120"/>
        <end position="179"/>
    </location>
</feature>
<name>A0A166LBA9_9AGAM</name>
<dbReference type="EMBL" id="KV417537">
    <property type="protein sequence ID" value="KZP22772.1"/>
    <property type="molecule type" value="Genomic_DNA"/>
</dbReference>
<proteinExistence type="predicted"/>
<accession>A0A166LBA9</accession>
<dbReference type="Proteomes" id="UP000076532">
    <property type="component" value="Unassembled WGS sequence"/>
</dbReference>
<sequence length="211" mass="22653">MASASKQLLKLAVPLVQKHGFTRQALALSALSLPNPHTEPLSDAAISSLFGQGDDARRTLITAWQDNARERMMTVPAPTVREVLRARLACNEPVLPYLPEAFALLASPTSGLPPLDPRPGLRHAGKVADDACWITQDAASGASYYTRRTSLAAIYAAAELHQLTSPSTAYHFLDSLLDASSKLGTAIEETSMFAQYVLKGWAGIIKSRGVL</sequence>
<gene>
    <name evidence="2" type="ORF">FIBSPDRAFT_824255</name>
</gene>
<evidence type="ECO:0000313" key="2">
    <source>
        <dbReference type="EMBL" id="KZP22772.1"/>
    </source>
</evidence>
<keyword evidence="3" id="KW-1185">Reference proteome</keyword>
<dbReference type="AlphaFoldDB" id="A0A166LBA9"/>
<evidence type="ECO:0000313" key="3">
    <source>
        <dbReference type="Proteomes" id="UP000076532"/>
    </source>
</evidence>
<organism evidence="2 3">
    <name type="scientific">Athelia psychrophila</name>
    <dbReference type="NCBI Taxonomy" id="1759441"/>
    <lineage>
        <taxon>Eukaryota</taxon>
        <taxon>Fungi</taxon>
        <taxon>Dikarya</taxon>
        <taxon>Basidiomycota</taxon>
        <taxon>Agaricomycotina</taxon>
        <taxon>Agaricomycetes</taxon>
        <taxon>Agaricomycetidae</taxon>
        <taxon>Atheliales</taxon>
        <taxon>Atheliaceae</taxon>
        <taxon>Athelia</taxon>
    </lineage>
</organism>
<dbReference type="OrthoDB" id="619536at2759"/>
<protein>
    <recommendedName>
        <fullName evidence="1">COQ9 C-terminal domain-containing protein</fullName>
    </recommendedName>
</protein>
<dbReference type="STRING" id="436010.A0A166LBA9"/>
<dbReference type="InterPro" id="IPR013718">
    <property type="entry name" value="COQ9_C"/>
</dbReference>
<reference evidence="2 3" key="1">
    <citation type="journal article" date="2016" name="Mol. Biol. Evol.">
        <title>Comparative Genomics of Early-Diverging Mushroom-Forming Fungi Provides Insights into the Origins of Lignocellulose Decay Capabilities.</title>
        <authorList>
            <person name="Nagy L.G."/>
            <person name="Riley R."/>
            <person name="Tritt A."/>
            <person name="Adam C."/>
            <person name="Daum C."/>
            <person name="Floudas D."/>
            <person name="Sun H."/>
            <person name="Yadav J.S."/>
            <person name="Pangilinan J."/>
            <person name="Larsson K.H."/>
            <person name="Matsuura K."/>
            <person name="Barry K."/>
            <person name="Labutti K."/>
            <person name="Kuo R."/>
            <person name="Ohm R.A."/>
            <person name="Bhattacharya S.S."/>
            <person name="Shirouzu T."/>
            <person name="Yoshinaga Y."/>
            <person name="Martin F.M."/>
            <person name="Grigoriev I.V."/>
            <person name="Hibbett D.S."/>
        </authorList>
    </citation>
    <scope>NUCLEOTIDE SEQUENCE [LARGE SCALE GENOMIC DNA]</scope>
    <source>
        <strain evidence="2 3">CBS 109695</strain>
    </source>
</reference>
<dbReference type="Pfam" id="PF08511">
    <property type="entry name" value="COQ9"/>
    <property type="match status" value="1"/>
</dbReference>